<dbReference type="EMBL" id="CBSZ010000155">
    <property type="protein sequence ID" value="CDH24113.1"/>
    <property type="molecule type" value="Genomic_DNA"/>
</dbReference>
<protein>
    <submittedName>
        <fullName evidence="1">Uncharacterized protein</fullName>
    </submittedName>
</protein>
<dbReference type="Proteomes" id="UP000028493">
    <property type="component" value="Unassembled WGS sequence"/>
</dbReference>
<comment type="caution">
    <text evidence="1">The sequence shown here is derived from an EMBL/GenBank/DDBJ whole genome shotgun (WGS) entry which is preliminary data.</text>
</comment>
<dbReference type="HOGENOM" id="CLU_2848860_0_0_6"/>
<evidence type="ECO:0000313" key="1">
    <source>
        <dbReference type="EMBL" id="CDH24113.1"/>
    </source>
</evidence>
<proteinExistence type="predicted"/>
<sequence>MFRASYQKRLGVFEATDETHGVVVFLNENNHLGVPAKASTPFHFWSAGRLPSMKFPRAASAIFDD</sequence>
<gene>
    <name evidence="1" type="ORF">XBKB1_2380029</name>
</gene>
<name>A0A077PSX2_XENBV</name>
<dbReference type="RefSeq" id="WP_155272015.1">
    <property type="nucleotide sequence ID" value="NZ_CAWLXS010000232.1"/>
</dbReference>
<reference evidence="1" key="1">
    <citation type="submission" date="2013-07" db="EMBL/GenBank/DDBJ databases">
        <title>Sub-species coevolution in mutualistic symbiosis.</title>
        <authorList>
            <person name="Murfin K."/>
            <person name="Klassen J."/>
            <person name="Lee M."/>
            <person name="Forst S."/>
            <person name="Stock P."/>
            <person name="Goodrich-Blair H."/>
        </authorList>
    </citation>
    <scope>NUCLEOTIDE SEQUENCE [LARGE SCALE GENOMIC DNA]</scope>
    <source>
        <strain evidence="1">Kraussei Becker Underwood</strain>
    </source>
</reference>
<organism evidence="1">
    <name type="scientific">Xenorhabdus bovienii str. kraussei Becker Underwood</name>
    <dbReference type="NCBI Taxonomy" id="1398204"/>
    <lineage>
        <taxon>Bacteria</taxon>
        <taxon>Pseudomonadati</taxon>
        <taxon>Pseudomonadota</taxon>
        <taxon>Gammaproteobacteria</taxon>
        <taxon>Enterobacterales</taxon>
        <taxon>Morganellaceae</taxon>
        <taxon>Xenorhabdus</taxon>
    </lineage>
</organism>
<dbReference type="AlphaFoldDB" id="A0A077PSX2"/>
<accession>A0A077PSX2</accession>